<dbReference type="GeneID" id="28964801"/>
<reference evidence="2" key="3">
    <citation type="submission" date="2024-02" db="EMBL/GenBank/DDBJ databases">
        <title>Comparative genomics of Cryptococcus and Kwoniella reveals pathogenesis evolution and contrasting modes of karyotype evolution via chromosome fusion or intercentromeric recombination.</title>
        <authorList>
            <person name="Coelho M.A."/>
            <person name="David-Palma M."/>
            <person name="Shea T."/>
            <person name="Bowers K."/>
            <person name="McGinley-Smith S."/>
            <person name="Mohammad A.W."/>
            <person name="Gnirke A."/>
            <person name="Yurkov A.M."/>
            <person name="Nowrousian M."/>
            <person name="Sun S."/>
            <person name="Cuomo C.A."/>
            <person name="Heitman J."/>
        </authorList>
    </citation>
    <scope>NUCLEOTIDE SEQUENCE</scope>
    <source>
        <strain evidence="2">CBS 10117</strain>
    </source>
</reference>
<dbReference type="Proteomes" id="UP000078595">
    <property type="component" value="Chromosome 1"/>
</dbReference>
<dbReference type="EMBL" id="CP144530">
    <property type="protein sequence ID" value="WWC58555.1"/>
    <property type="molecule type" value="Genomic_DNA"/>
</dbReference>
<name>A0A1A6AGT4_9TREE</name>
<protein>
    <submittedName>
        <fullName evidence="1">Uncharacterized protein</fullName>
    </submittedName>
</protein>
<dbReference type="AlphaFoldDB" id="A0A1A6AGT4"/>
<dbReference type="RefSeq" id="XP_018267119.1">
    <property type="nucleotide sequence ID" value="XM_018404465.1"/>
</dbReference>
<dbReference type="OrthoDB" id="10336083at2759"/>
<sequence length="101" mass="11351">MVVHVINISSNAEFGQVEYTYPLEISTTAALARILTIFADHGKEPISIAASDTEAILTFYWDGDEWDQLFERAANNDITYIRSQQRKLAMSMNANPSNLSH</sequence>
<reference evidence="1" key="1">
    <citation type="submission" date="2013-07" db="EMBL/GenBank/DDBJ databases">
        <title>The Genome Sequence of Cryptococcus dejecticola CBS10117.</title>
        <authorList>
            <consortium name="The Broad Institute Genome Sequencing Platform"/>
            <person name="Cuomo C."/>
            <person name="Litvintseva A."/>
            <person name="Chen Y."/>
            <person name="Heitman J."/>
            <person name="Sun S."/>
            <person name="Springer D."/>
            <person name="Dromer F."/>
            <person name="Young S.K."/>
            <person name="Zeng Q."/>
            <person name="Gargeya S."/>
            <person name="Fitzgerald M."/>
            <person name="Abouelleil A."/>
            <person name="Alvarado L."/>
            <person name="Berlin A.M."/>
            <person name="Chapman S.B."/>
            <person name="Dewar J."/>
            <person name="Goldberg J."/>
            <person name="Griggs A."/>
            <person name="Gujja S."/>
            <person name="Hansen M."/>
            <person name="Howarth C."/>
            <person name="Imamovic A."/>
            <person name="Larimer J."/>
            <person name="McCowan C."/>
            <person name="Murphy C."/>
            <person name="Pearson M."/>
            <person name="Priest M."/>
            <person name="Roberts A."/>
            <person name="Saif S."/>
            <person name="Shea T."/>
            <person name="Sykes S."/>
            <person name="Wortman J."/>
            <person name="Nusbaum C."/>
            <person name="Birren B."/>
        </authorList>
    </citation>
    <scope>NUCLEOTIDE SEQUENCE [LARGE SCALE GENOMIC DNA]</scope>
    <source>
        <strain evidence="1">CBS 10117</strain>
    </source>
</reference>
<dbReference type="EMBL" id="KI894027">
    <property type="protein sequence ID" value="OBR89277.1"/>
    <property type="molecule type" value="Genomic_DNA"/>
</dbReference>
<proteinExistence type="predicted"/>
<evidence type="ECO:0000313" key="2">
    <source>
        <dbReference type="EMBL" id="WWC58555.1"/>
    </source>
</evidence>
<gene>
    <name evidence="1" type="ORF">I303_01102</name>
    <name evidence="2" type="ORF">I303_101098</name>
</gene>
<dbReference type="KEGG" id="kdj:28964801"/>
<reference evidence="2" key="2">
    <citation type="submission" date="2013-07" db="EMBL/GenBank/DDBJ databases">
        <authorList>
            <consortium name="The Broad Institute Genome Sequencing Platform"/>
            <person name="Cuomo C."/>
            <person name="Litvintseva A."/>
            <person name="Chen Y."/>
            <person name="Heitman J."/>
            <person name="Sun S."/>
            <person name="Springer D."/>
            <person name="Dromer F."/>
            <person name="Young S.K."/>
            <person name="Zeng Q."/>
            <person name="Gargeya S."/>
            <person name="Fitzgerald M."/>
            <person name="Abouelleil A."/>
            <person name="Alvarado L."/>
            <person name="Berlin A.M."/>
            <person name="Chapman S.B."/>
            <person name="Dewar J."/>
            <person name="Goldberg J."/>
            <person name="Griggs A."/>
            <person name="Gujja S."/>
            <person name="Hansen M."/>
            <person name="Howarth C."/>
            <person name="Imamovic A."/>
            <person name="Larimer J."/>
            <person name="McCowan C."/>
            <person name="Murphy C."/>
            <person name="Pearson M."/>
            <person name="Priest M."/>
            <person name="Roberts A."/>
            <person name="Saif S."/>
            <person name="Shea T."/>
            <person name="Sykes S."/>
            <person name="Wortman J."/>
            <person name="Nusbaum C."/>
            <person name="Birren B."/>
        </authorList>
    </citation>
    <scope>NUCLEOTIDE SEQUENCE</scope>
    <source>
        <strain evidence="2">CBS 10117</strain>
    </source>
</reference>
<organism evidence="1">
    <name type="scientific">Kwoniella dejecticola CBS 10117</name>
    <dbReference type="NCBI Taxonomy" id="1296121"/>
    <lineage>
        <taxon>Eukaryota</taxon>
        <taxon>Fungi</taxon>
        <taxon>Dikarya</taxon>
        <taxon>Basidiomycota</taxon>
        <taxon>Agaricomycotina</taxon>
        <taxon>Tremellomycetes</taxon>
        <taxon>Tremellales</taxon>
        <taxon>Cryptococcaceae</taxon>
        <taxon>Kwoniella</taxon>
    </lineage>
</organism>
<dbReference type="VEuPathDB" id="FungiDB:I303_01102"/>
<keyword evidence="3" id="KW-1185">Reference proteome</keyword>
<evidence type="ECO:0000313" key="3">
    <source>
        <dbReference type="Proteomes" id="UP000078595"/>
    </source>
</evidence>
<accession>A0A1A6AGT4</accession>
<evidence type="ECO:0000313" key="1">
    <source>
        <dbReference type="EMBL" id="OBR89277.1"/>
    </source>
</evidence>